<dbReference type="Proteomes" id="UP000593579">
    <property type="component" value="Unassembled WGS sequence"/>
</dbReference>
<protein>
    <submittedName>
        <fullName evidence="1">Uncharacterized protein</fullName>
    </submittedName>
</protein>
<organism evidence="1 2">
    <name type="scientific">Gossypium gossypioides</name>
    <name type="common">Mexican cotton</name>
    <name type="synonym">Selera gossypioides</name>
    <dbReference type="NCBI Taxonomy" id="34282"/>
    <lineage>
        <taxon>Eukaryota</taxon>
        <taxon>Viridiplantae</taxon>
        <taxon>Streptophyta</taxon>
        <taxon>Embryophyta</taxon>
        <taxon>Tracheophyta</taxon>
        <taxon>Spermatophyta</taxon>
        <taxon>Magnoliopsida</taxon>
        <taxon>eudicotyledons</taxon>
        <taxon>Gunneridae</taxon>
        <taxon>Pentapetalae</taxon>
        <taxon>rosids</taxon>
        <taxon>malvids</taxon>
        <taxon>Malvales</taxon>
        <taxon>Malvaceae</taxon>
        <taxon>Malvoideae</taxon>
        <taxon>Gossypium</taxon>
    </lineage>
</organism>
<feature type="non-terminal residue" evidence="1">
    <location>
        <position position="1"/>
    </location>
</feature>
<name>A0A7J9C326_GOSGO</name>
<dbReference type="AlphaFoldDB" id="A0A7J9C326"/>
<dbReference type="OrthoDB" id="997798at2759"/>
<evidence type="ECO:0000313" key="2">
    <source>
        <dbReference type="Proteomes" id="UP000593579"/>
    </source>
</evidence>
<accession>A0A7J9C326</accession>
<keyword evidence="2" id="KW-1185">Reference proteome</keyword>
<sequence>MAEDTTKSIMGRVIIDLLLEIVHDLDHHRNTSSAREAMLLGAGERAATRNFTARLKKPEDEEQSLTDYYFQRRLKVKKNLEIMPIDSSRTAFPEVCRSSRKMMEKLNFSGPYEKMGYGMAEPEHQSMSNGSKKRNLKFVSDDFLRLEAERKKKQRDIGYWIQKRAKFYDDLTERGINNNGKITNWRCKWQRMVEMLLSVLKATNIGKTKASQQVLCHCNQMKMQWPIQSDPLLIIHVIQETDRKCNDAVLAEAKAERRLDRQRSE</sequence>
<evidence type="ECO:0000313" key="1">
    <source>
        <dbReference type="EMBL" id="MBA0742880.1"/>
    </source>
</evidence>
<dbReference type="EMBL" id="JABEZY010000007">
    <property type="protein sequence ID" value="MBA0742880.1"/>
    <property type="molecule type" value="Genomic_DNA"/>
</dbReference>
<reference evidence="1 2" key="1">
    <citation type="journal article" date="2019" name="Genome Biol. Evol.">
        <title>Insights into the evolution of the New World diploid cottons (Gossypium, subgenus Houzingenia) based on genome sequencing.</title>
        <authorList>
            <person name="Grover C.E."/>
            <person name="Arick M.A. 2nd"/>
            <person name="Thrash A."/>
            <person name="Conover J.L."/>
            <person name="Sanders W.S."/>
            <person name="Peterson D.G."/>
            <person name="Frelichowski J.E."/>
            <person name="Scheffler J.A."/>
            <person name="Scheffler B.E."/>
            <person name="Wendel J.F."/>
        </authorList>
    </citation>
    <scope>NUCLEOTIDE SEQUENCE [LARGE SCALE GENOMIC DNA]</scope>
    <source>
        <strain evidence="1">5</strain>
        <tissue evidence="1">Leaf</tissue>
    </source>
</reference>
<proteinExistence type="predicted"/>
<comment type="caution">
    <text evidence="1">The sequence shown here is derived from an EMBL/GenBank/DDBJ whole genome shotgun (WGS) entry which is preliminary data.</text>
</comment>
<gene>
    <name evidence="1" type="ORF">Gogos_015891</name>
</gene>